<sequence length="2287" mass="257675">MKNLKRKRKEACPSPILDDSPKRWIEPNFVHRTKVQAQRKFAQNSGLHSPIISPIRDLEADDLPDTSASPEPVELLPMKRPNTEDFLTFLCFRGTPILSPSLQFFNTASIVADGQVHEIKSESPKNGPIDIAKCAGNSEKPFIAFGVRKRADPIVISRQMEKKRRHALAIQALRRKYQEQKMAKIRALTISKLSEKTTNKTLVKTNTFQKTETVTRKTNTLQKTKVIATKHVKVTTQTLNTKVKPKMCLRSFRGKFVQKELPFRQRKLLAERDSISQRPVDIKKVLRTSRNSNKGCSTETRPQATTVKKLPDPKRTGASAQIPKPELSPSVRAPIVFTSSIKRTQMKRRISLPCTIVSTIIRPRLRSTTVKKSVISRKKAQQRTRTSFNKSSRQDKSIEIAKENTSKKPTHEKVATKKTPLNGTEATDSPQSPKAPEVSKRVTRRDFDLGKSDVRKEVAKNFEMTKQVKIDQLGTKKMVKKNLTMKRDFSLKTQTKDVKKRVAVQKTVDTVSERNELGQKITRDVKTVETTMEKVVTRRSEEARISKSPAQEETTVKENVQTPKEETSKRRSRSSISQSVDLPPDGKSPKTPSTDDDIGFAGFSRTCKSSNLSPILKLASSKLPEKITKDLPLNQAVQDSDKVPDTESDKESSRRITRDYGSRLSEPTAKRKSPNSTKKPRPGPFDVKVLKDCKKEPSSKKLDDEFSKKIQHIIDSALKEVQDLKHQQSKVLDQTCKSEHDKKEDNLKAIASGNSSVETHTQSCGQLQEKKEPLGALPQVKVETAMPEAPVEVQVKPTSVDLIAAKKPDQPMKLSKVRRFTSKPGEPLNAKKVHITAEDSEVFMTQSSPTYSAKSPEKEPLEVAQPEESMQEKPAIKKAKADQPTIEHSQKPAKEVASNKATRPNLLPKKSSDEYTKKKVVLRKEASEQCIAIASSRPSRKTKEAAAIYMEILSHKLVNESIIDDDISSDSFPELPNVKKTERRENELKAQAKTSKEEEKTAKKPSKPEAVAVAKPTTSTDKTFKAKPDKMETVKSEAAVLPSKPTGAKKRATPLTIASDDDSDNEVLLAKVRKCVVQRTGKTEDISKNWLISEEKSSTEQETAAKRPIRRCLQNLKESDTDSSDESFHIDIRVPRKKKNTRSRNVRAAPSPSFLQQSVDIILQAARVLEEKPLEVLPSTESVSKSCEIPESSKKCEPAKEAKALISDSDESTTSDINLKSLQVRQRNKKLSKKNNSKSSAKSIISFSDSDEEPLAKLTTKSIRSTNDTEDSKKKVHKPKPPKKTITRSELITDSITVMEPKPRRECTKRPSNYLPMLSSSDEDESYFHGFNTAKEDLKPTGFVQSLAPSLDLLSKDIGRKEKVNMSNEQIEQWLKDSALASRSVAKENDEMLKFGEKIPTEVATGGQIGVRVKPSVPDQLKLTIAKPEPISSKIEATLLGDKPKVKSPLMDRKWIFKKNKKESMPNKQAFSPENECSVYAFGEENEDIVSTPFRRPTRRPSSTATSRSEDELSKNDDSLKHGQFRKPNPSDSEDSRCFNIPQNPTKLPKINKSESMVPPSNYHSKRQTKTGAERFPEPFDDSKYKVPSSPSASSGSSAKLSKKGTQKAKGKAWESINPIYVSDFPKPTDPAKLVEAPVFHPTEQEFQDPLEYIERIRHKAEQFGLCKIIPPSSFKPECKVSDDMRFTAYNQYVHKMLHRWGPNFKEFIAIRKYLATQSIFLKTAPLIGGMEVDLPRLYQTVQSLGGLKEVIEKKKWSKVSDHMKIPKCAQDRVTKLDDIYCKYLLPYDTLSPESPVLIEMLMFFLLIKAEREKLFDEVETYWAEKDSKATQVIADGKAEHKSEDSFDQEEYFDSDDIDTEECTLKGKNMALNAFYRIARNTMSMYFKVTDPTASEVEQEFWRYVTQKQNHICVHAASIDCGLWGYGFAVSKNSPFAKHPWNLKVLSNNNGSVLRSLGPVMGKQLHKLSRLAVEIIFLVGVTVPTLHVGMVFSACCWYRDPHGLPWIEYLHTGGSKVWYGIPSSSCEVFHAAMQKLVPNYCRAKELWLPSDTAMVPPGMLMEHNVSLCRTIQEPGQFIVVFPKVFTSSISTGYVVSESVYFAPLHWLKTARNLFNDLKNNCEPSMFSLNKLIVQIANDSRSSVEVLRVIVPFIEELVANENENRRKIRALAQITQERMTSTESLAKKKRIQNVDGDLECEVCRTNLFVSMIVDTQEDLIYCLEDAIKLVEHNSEMGKRLKLRYCMDESELTNISVKIHSVIEGKLQKKLTNKQPLLPSNPSKSLLSI</sequence>
<feature type="compositionally biased region" description="Low complexity" evidence="3">
    <location>
        <begin position="1491"/>
        <end position="1507"/>
    </location>
</feature>
<feature type="compositionally biased region" description="Basic and acidic residues" evidence="3">
    <location>
        <begin position="870"/>
        <end position="881"/>
    </location>
</feature>
<dbReference type="InterPro" id="IPR004198">
    <property type="entry name" value="Znf_C5HC2"/>
</dbReference>
<dbReference type="SUPFAM" id="SSF51197">
    <property type="entry name" value="Clavaminate synthase-like"/>
    <property type="match status" value="1"/>
</dbReference>
<dbReference type="GO" id="GO:0005634">
    <property type="term" value="C:nucleus"/>
    <property type="evidence" value="ECO:0007669"/>
    <property type="project" value="UniProtKB-SubCell"/>
</dbReference>
<dbReference type="FunFam" id="1.10.150.60:FF:000012">
    <property type="entry name" value="Blast:Protein Jumonji"/>
    <property type="match status" value="1"/>
</dbReference>
<feature type="compositionally biased region" description="Low complexity" evidence="3">
    <location>
        <begin position="1237"/>
        <end position="1248"/>
    </location>
</feature>
<dbReference type="SMART" id="SM00558">
    <property type="entry name" value="JmjC"/>
    <property type="match status" value="1"/>
</dbReference>
<feature type="region of interest" description="Disordered" evidence="3">
    <location>
        <begin position="287"/>
        <end position="327"/>
    </location>
</feature>
<feature type="compositionally biased region" description="Polar residues" evidence="3">
    <location>
        <begin position="288"/>
        <end position="306"/>
    </location>
</feature>
<feature type="region of interest" description="Disordered" evidence="3">
    <location>
        <begin position="966"/>
        <end position="1059"/>
    </location>
</feature>
<dbReference type="InterPro" id="IPR001606">
    <property type="entry name" value="ARID_dom"/>
</dbReference>
<organism evidence="4">
    <name type="scientific">Dendroctonus ponderosae</name>
    <name type="common">Mountain pine beetle</name>
    <dbReference type="NCBI Taxonomy" id="77166"/>
    <lineage>
        <taxon>Eukaryota</taxon>
        <taxon>Metazoa</taxon>
        <taxon>Ecdysozoa</taxon>
        <taxon>Arthropoda</taxon>
        <taxon>Hexapoda</taxon>
        <taxon>Insecta</taxon>
        <taxon>Pterygota</taxon>
        <taxon>Neoptera</taxon>
        <taxon>Endopterygota</taxon>
        <taxon>Coleoptera</taxon>
        <taxon>Polyphaga</taxon>
        <taxon>Cucujiformia</taxon>
        <taxon>Curculionidae</taxon>
        <taxon>Scolytinae</taxon>
        <taxon>Dendroctonus</taxon>
    </lineage>
</organism>
<feature type="compositionally biased region" description="Low complexity" evidence="3">
    <location>
        <begin position="1586"/>
        <end position="1600"/>
    </location>
</feature>
<evidence type="ECO:0000256" key="1">
    <source>
        <dbReference type="ARBA" id="ARBA00004123"/>
    </source>
</evidence>
<dbReference type="EMBL" id="KB741231">
    <property type="protein sequence ID" value="ENN72229.1"/>
    <property type="molecule type" value="Genomic_DNA"/>
</dbReference>
<dbReference type="CDD" id="cd16870">
    <property type="entry name" value="ARID_JARD2"/>
    <property type="match status" value="1"/>
</dbReference>
<accession>N6SWQ8</accession>
<dbReference type="OMA" id="YMEILSH"/>
<feature type="region of interest" description="Disordered" evidence="3">
    <location>
        <begin position="749"/>
        <end position="772"/>
    </location>
</feature>
<feature type="region of interest" description="Disordered" evidence="3">
    <location>
        <begin position="1"/>
        <end position="22"/>
    </location>
</feature>
<dbReference type="Gene3D" id="2.60.120.650">
    <property type="entry name" value="Cupin"/>
    <property type="match status" value="1"/>
</dbReference>
<feature type="compositionally biased region" description="Basic and acidic residues" evidence="3">
    <location>
        <begin position="532"/>
        <end position="545"/>
    </location>
</feature>
<feature type="region of interest" description="Disordered" evidence="3">
    <location>
        <begin position="1179"/>
        <end position="1319"/>
    </location>
</feature>
<dbReference type="GO" id="GO:0003677">
    <property type="term" value="F:DNA binding"/>
    <property type="evidence" value="ECO:0007669"/>
    <property type="project" value="InterPro"/>
</dbReference>
<feature type="region of interest" description="Disordered" evidence="3">
    <location>
        <begin position="369"/>
        <end position="440"/>
    </location>
</feature>
<comment type="subcellular location">
    <subcellularLocation>
        <location evidence="1">Nucleus</location>
    </subcellularLocation>
</comment>
<feature type="region of interest" description="Disordered" evidence="3">
    <location>
        <begin position="811"/>
        <end position="914"/>
    </location>
</feature>
<dbReference type="GO" id="GO:0000785">
    <property type="term" value="C:chromatin"/>
    <property type="evidence" value="ECO:0007669"/>
    <property type="project" value="TreeGrafter"/>
</dbReference>
<feature type="compositionally biased region" description="Basic and acidic residues" evidence="3">
    <location>
        <begin position="1572"/>
        <end position="1585"/>
    </location>
</feature>
<name>N6SWQ8_DENPD</name>
<dbReference type="Gene3D" id="1.10.150.60">
    <property type="entry name" value="ARID DNA-binding domain"/>
    <property type="match status" value="1"/>
</dbReference>
<dbReference type="PROSITE" id="PS51011">
    <property type="entry name" value="ARID"/>
    <property type="match status" value="1"/>
</dbReference>
<dbReference type="GO" id="GO:0006338">
    <property type="term" value="P:chromatin remodeling"/>
    <property type="evidence" value="ECO:0007669"/>
    <property type="project" value="TreeGrafter"/>
</dbReference>
<feature type="region of interest" description="Disordered" evidence="3">
    <location>
        <begin position="532"/>
        <end position="608"/>
    </location>
</feature>
<keyword evidence="2" id="KW-0539">Nucleus</keyword>
<evidence type="ECO:0000256" key="3">
    <source>
        <dbReference type="SAM" id="MobiDB-lite"/>
    </source>
</evidence>
<dbReference type="InterPro" id="IPR003347">
    <property type="entry name" value="JmjC_dom"/>
</dbReference>
<feature type="compositionally biased region" description="Basic and acidic residues" evidence="3">
    <location>
        <begin position="392"/>
        <end position="415"/>
    </location>
</feature>
<dbReference type="PROSITE" id="PS51184">
    <property type="entry name" value="JMJC"/>
    <property type="match status" value="1"/>
</dbReference>
<feature type="non-terminal residue" evidence="4">
    <location>
        <position position="1"/>
    </location>
</feature>
<dbReference type="GO" id="GO:0010468">
    <property type="term" value="P:regulation of gene expression"/>
    <property type="evidence" value="ECO:0007669"/>
    <property type="project" value="TreeGrafter"/>
</dbReference>
<evidence type="ECO:0000256" key="2">
    <source>
        <dbReference type="ARBA" id="ARBA00023242"/>
    </source>
</evidence>
<gene>
    <name evidence="4" type="ORF">YQE_11092</name>
</gene>
<feature type="compositionally biased region" description="Basic and acidic residues" evidence="3">
    <location>
        <begin position="1508"/>
        <end position="1521"/>
    </location>
</feature>
<feature type="compositionally biased region" description="Polar residues" evidence="3">
    <location>
        <begin position="548"/>
        <end position="562"/>
    </location>
</feature>
<feature type="compositionally biased region" description="Basic residues" evidence="3">
    <location>
        <begin position="1274"/>
        <end position="1286"/>
    </location>
</feature>
<dbReference type="InterPro" id="IPR003349">
    <property type="entry name" value="JmjN"/>
</dbReference>
<dbReference type="SMART" id="SM01014">
    <property type="entry name" value="ARID"/>
    <property type="match status" value="1"/>
</dbReference>
<feature type="compositionally biased region" description="Polar residues" evidence="3">
    <location>
        <begin position="843"/>
        <end position="853"/>
    </location>
</feature>
<feature type="compositionally biased region" description="Basic residues" evidence="3">
    <location>
        <begin position="1601"/>
        <end position="1610"/>
    </location>
</feature>
<feature type="compositionally biased region" description="Basic residues" evidence="3">
    <location>
        <begin position="670"/>
        <end position="681"/>
    </location>
</feature>
<dbReference type="Pfam" id="PF02928">
    <property type="entry name" value="zf-C5HC2"/>
    <property type="match status" value="1"/>
</dbReference>
<feature type="compositionally biased region" description="Basic and acidic residues" evidence="3">
    <location>
        <begin position="1191"/>
        <end position="1203"/>
    </location>
</feature>
<dbReference type="PROSITE" id="PS51183">
    <property type="entry name" value="JMJN"/>
    <property type="match status" value="1"/>
</dbReference>
<feature type="region of interest" description="Disordered" evidence="3">
    <location>
        <begin position="1488"/>
        <end position="1610"/>
    </location>
</feature>
<dbReference type="SUPFAM" id="SSF46774">
    <property type="entry name" value="ARID-like"/>
    <property type="match status" value="1"/>
</dbReference>
<feature type="compositionally biased region" description="Basic and acidic residues" evidence="3">
    <location>
        <begin position="977"/>
        <end position="1002"/>
    </location>
</feature>
<feature type="compositionally biased region" description="Polar residues" evidence="3">
    <location>
        <begin position="752"/>
        <end position="766"/>
    </location>
</feature>
<dbReference type="Pfam" id="PF02373">
    <property type="entry name" value="JmjC"/>
    <property type="match status" value="1"/>
</dbReference>
<dbReference type="SMART" id="SM00545">
    <property type="entry name" value="JmjN"/>
    <property type="match status" value="1"/>
</dbReference>
<protein>
    <submittedName>
        <fullName evidence="4">Uncharacterized protein</fullName>
    </submittedName>
</protein>
<dbReference type="Pfam" id="PF02375">
    <property type="entry name" value="JmjN"/>
    <property type="match status" value="1"/>
</dbReference>
<feature type="compositionally biased region" description="Polar residues" evidence="3">
    <location>
        <begin position="419"/>
        <end position="432"/>
    </location>
</feature>
<dbReference type="HOGENOM" id="CLU_230290_0_0_1"/>
<feature type="compositionally biased region" description="Basic and acidic residues" evidence="3">
    <location>
        <begin position="1022"/>
        <end position="1035"/>
    </location>
</feature>
<evidence type="ECO:0000313" key="4">
    <source>
        <dbReference type="EMBL" id="ENN72229.1"/>
    </source>
</evidence>
<reference evidence="4" key="1">
    <citation type="journal article" date="2013" name="Genome Biol.">
        <title>Draft genome of the mountain pine beetle, Dendroctonus ponderosae Hopkins, a major forest pest.</title>
        <authorList>
            <person name="Keeling C.I."/>
            <person name="Yuen M.M."/>
            <person name="Liao N.Y."/>
            <person name="Docking T.R."/>
            <person name="Chan S.K."/>
            <person name="Taylor G.A."/>
            <person name="Palmquist D.L."/>
            <person name="Jackman S.D."/>
            <person name="Nguyen A."/>
            <person name="Li M."/>
            <person name="Henderson H."/>
            <person name="Janes J.K."/>
            <person name="Zhao Y."/>
            <person name="Pandoh P."/>
            <person name="Moore R."/>
            <person name="Sperling F.A."/>
            <person name="Huber D.P."/>
            <person name="Birol I."/>
            <person name="Jones S.J."/>
            <person name="Bohlmann J."/>
        </authorList>
    </citation>
    <scope>NUCLEOTIDE SEQUENCE</scope>
</reference>
<dbReference type="PANTHER" id="PTHR10694">
    <property type="entry name" value="LYSINE-SPECIFIC DEMETHYLASE"/>
    <property type="match status" value="1"/>
</dbReference>
<feature type="region of interest" description="Disordered" evidence="3">
    <location>
        <begin position="629"/>
        <end position="702"/>
    </location>
</feature>
<dbReference type="PANTHER" id="PTHR10694:SF113">
    <property type="entry name" value="PROTEIN JUMONJI"/>
    <property type="match status" value="1"/>
</dbReference>
<dbReference type="InterPro" id="IPR036431">
    <property type="entry name" value="ARID_dom_sf"/>
</dbReference>
<feature type="compositionally biased region" description="Basic residues" evidence="3">
    <location>
        <begin position="1226"/>
        <end position="1236"/>
    </location>
</feature>
<dbReference type="OrthoDB" id="8951118at2759"/>
<feature type="compositionally biased region" description="Basic and acidic residues" evidence="3">
    <location>
        <begin position="688"/>
        <end position="702"/>
    </location>
</feature>
<proteinExistence type="predicted"/>
<dbReference type="Pfam" id="PF01388">
    <property type="entry name" value="ARID"/>
    <property type="match status" value="1"/>
</dbReference>
<dbReference type="SMART" id="SM00501">
    <property type="entry name" value="BRIGHT"/>
    <property type="match status" value="1"/>
</dbReference>
<feature type="compositionally biased region" description="Basic and acidic residues" evidence="3">
    <location>
        <begin position="639"/>
        <end position="661"/>
    </location>
</feature>